<reference evidence="2 3" key="1">
    <citation type="submission" date="2024-04" db="EMBL/GenBank/DDBJ databases">
        <title>Draft genome sequence of Sessilibacter corallicola NBRC 116591.</title>
        <authorList>
            <person name="Miyakawa T."/>
            <person name="Kusuya Y."/>
            <person name="Miura T."/>
        </authorList>
    </citation>
    <scope>NUCLEOTIDE SEQUENCE [LARGE SCALE GENOMIC DNA]</scope>
    <source>
        <strain evidence="2 3">KU-00831-HH</strain>
    </source>
</reference>
<evidence type="ECO:0000313" key="3">
    <source>
        <dbReference type="Proteomes" id="UP001465153"/>
    </source>
</evidence>
<dbReference type="InterPro" id="IPR005618">
    <property type="entry name" value="OMPW"/>
</dbReference>
<dbReference type="EMBL" id="BAABWN010000017">
    <property type="protein sequence ID" value="GAA6169944.1"/>
    <property type="molecule type" value="Genomic_DNA"/>
</dbReference>
<sequence>MKMASKIFTCTAAISALFLSPLSFSYEAGDFAFRAGVTLVEPDESSDRVEINGDTLSLAGGTSELGVDPDTQLGVTFEYFLTKNWGIELLASTPFTHDAEGQGELAGLTIAEATQLPPTLSLMYHFDQFGKFEPYVGAGVNYTIFFDEDIDSEAATALEGIAGLTGGDVELDDSVGLALQVGFDYHIDDHWLINASVRYIDLETEAEITFDDGTVISADVDIDPYVYTISAGYKF</sequence>
<feature type="chain" id="PRO_5046728671" evidence="1">
    <location>
        <begin position="29"/>
        <end position="235"/>
    </location>
</feature>
<dbReference type="Gene3D" id="2.40.160.20">
    <property type="match status" value="1"/>
</dbReference>
<accession>A0ABQ0AE61</accession>
<proteinExistence type="predicted"/>
<dbReference type="PANTHER" id="PTHR36920">
    <property type="match status" value="1"/>
</dbReference>
<keyword evidence="1" id="KW-0732">Signal</keyword>
<name>A0ABQ0AE61_9GAMM</name>
<dbReference type="RefSeq" id="WP_233088423.1">
    <property type="nucleotide sequence ID" value="NZ_BAABWN010000017.1"/>
</dbReference>
<keyword evidence="3" id="KW-1185">Reference proteome</keyword>
<organism evidence="2 3">
    <name type="scientific">Sessilibacter corallicola</name>
    <dbReference type="NCBI Taxonomy" id="2904075"/>
    <lineage>
        <taxon>Bacteria</taxon>
        <taxon>Pseudomonadati</taxon>
        <taxon>Pseudomonadota</taxon>
        <taxon>Gammaproteobacteria</taxon>
        <taxon>Cellvibrionales</taxon>
        <taxon>Cellvibrionaceae</taxon>
        <taxon>Sessilibacter</taxon>
    </lineage>
</organism>
<dbReference type="Pfam" id="PF03922">
    <property type="entry name" value="OmpW"/>
    <property type="match status" value="1"/>
</dbReference>
<evidence type="ECO:0000313" key="2">
    <source>
        <dbReference type="EMBL" id="GAA6169944.1"/>
    </source>
</evidence>
<dbReference type="Proteomes" id="UP001465153">
    <property type="component" value="Unassembled WGS sequence"/>
</dbReference>
<gene>
    <name evidence="2" type="primary">ompW</name>
    <name evidence="2" type="ORF">NBRC116591_37560</name>
</gene>
<dbReference type="SUPFAM" id="SSF56925">
    <property type="entry name" value="OMPA-like"/>
    <property type="match status" value="1"/>
</dbReference>
<comment type="caution">
    <text evidence="2">The sequence shown here is derived from an EMBL/GenBank/DDBJ whole genome shotgun (WGS) entry which is preliminary data.</text>
</comment>
<dbReference type="InterPro" id="IPR011250">
    <property type="entry name" value="OMP/PagP_B-barrel"/>
</dbReference>
<evidence type="ECO:0000256" key="1">
    <source>
        <dbReference type="SAM" id="SignalP"/>
    </source>
</evidence>
<protein>
    <submittedName>
        <fullName evidence="2">Outer membrane protein OmpW</fullName>
    </submittedName>
</protein>
<dbReference type="PANTHER" id="PTHR36920:SF1">
    <property type="entry name" value="OUTER MEMBRANE PROTEIN W"/>
    <property type="match status" value="1"/>
</dbReference>
<feature type="signal peptide" evidence="1">
    <location>
        <begin position="1"/>
        <end position="28"/>
    </location>
</feature>